<comment type="caution">
    <text evidence="1">The sequence shown here is derived from an EMBL/GenBank/DDBJ whole genome shotgun (WGS) entry which is preliminary data.</text>
</comment>
<proteinExistence type="predicted"/>
<dbReference type="Proteomes" id="UP000887013">
    <property type="component" value="Unassembled WGS sequence"/>
</dbReference>
<keyword evidence="2" id="KW-1185">Reference proteome</keyword>
<gene>
    <name evidence="1" type="ORF">NPIL_559121</name>
</gene>
<dbReference type="EMBL" id="BMAW01107216">
    <property type="protein sequence ID" value="GFT28127.1"/>
    <property type="molecule type" value="Genomic_DNA"/>
</dbReference>
<reference evidence="1" key="1">
    <citation type="submission" date="2020-08" db="EMBL/GenBank/DDBJ databases">
        <title>Multicomponent nature underlies the extraordinary mechanical properties of spider dragline silk.</title>
        <authorList>
            <person name="Kono N."/>
            <person name="Nakamura H."/>
            <person name="Mori M."/>
            <person name="Yoshida Y."/>
            <person name="Ohtoshi R."/>
            <person name="Malay A.D."/>
            <person name="Moran D.A.P."/>
            <person name="Tomita M."/>
            <person name="Numata K."/>
            <person name="Arakawa K."/>
        </authorList>
    </citation>
    <scope>NUCLEOTIDE SEQUENCE</scope>
</reference>
<organism evidence="1 2">
    <name type="scientific">Nephila pilipes</name>
    <name type="common">Giant wood spider</name>
    <name type="synonym">Nephila maculata</name>
    <dbReference type="NCBI Taxonomy" id="299642"/>
    <lineage>
        <taxon>Eukaryota</taxon>
        <taxon>Metazoa</taxon>
        <taxon>Ecdysozoa</taxon>
        <taxon>Arthropoda</taxon>
        <taxon>Chelicerata</taxon>
        <taxon>Arachnida</taxon>
        <taxon>Araneae</taxon>
        <taxon>Araneomorphae</taxon>
        <taxon>Entelegynae</taxon>
        <taxon>Araneoidea</taxon>
        <taxon>Nephilidae</taxon>
        <taxon>Nephila</taxon>
    </lineage>
</organism>
<sequence>MKYSKRKVMTESSLKWESGLKLITYDIQKIEKDNWGRVDEQSGCGDLTFVDAGYLWSGVCLMKSLALSMIEYSLQGEFPHVAVFKTLNTLQQAADSGVRFERYKRSRVDSEEDGKEILRCPYRLS</sequence>
<dbReference type="AlphaFoldDB" id="A0A8X6NQE1"/>
<protein>
    <submittedName>
        <fullName evidence="1">Uncharacterized protein</fullName>
    </submittedName>
</protein>
<accession>A0A8X6NQE1</accession>
<name>A0A8X6NQE1_NEPPI</name>
<evidence type="ECO:0000313" key="2">
    <source>
        <dbReference type="Proteomes" id="UP000887013"/>
    </source>
</evidence>
<evidence type="ECO:0000313" key="1">
    <source>
        <dbReference type="EMBL" id="GFT28127.1"/>
    </source>
</evidence>